<sequence>MWVISMTALGKLYQEIDQRGQAALATGQEELDPNLLPGAHDTRLRLTLLGRLPAHVCRNIEFYLQALAQLAPDQYYYPAADMHVTVMDLLAAWPDQQISPATFARAPLALPGTGGEPWGNHGQGLL</sequence>
<evidence type="ECO:0000313" key="1">
    <source>
        <dbReference type="EMBL" id="MDM8333085.1"/>
    </source>
</evidence>
<reference evidence="1" key="1">
    <citation type="submission" date="2023-06" db="EMBL/GenBank/DDBJ databases">
        <title>Identification and characterization of horizontal gene transfer across gut microbiota members of farm animals based on homology search.</title>
        <authorList>
            <person name="Schwarzerova J."/>
            <person name="Nykrynova M."/>
            <person name="Jureckova K."/>
            <person name="Cejkova D."/>
            <person name="Rychlik I."/>
        </authorList>
    </citation>
    <scope>NUCLEOTIDE SEQUENCE</scope>
    <source>
        <strain evidence="1">105_WCHN</strain>
    </source>
</reference>
<protein>
    <submittedName>
        <fullName evidence="1">Uncharacterized protein</fullName>
    </submittedName>
</protein>
<accession>A0ABT7VK28</accession>
<reference evidence="1" key="2">
    <citation type="submission" date="2023-06" db="EMBL/GenBank/DDBJ databases">
        <authorList>
            <person name="Zeman M."/>
            <person name="Kubasova T."/>
            <person name="Jahodarova E."/>
            <person name="Nykrynova M."/>
            <person name="Rychlik I."/>
        </authorList>
    </citation>
    <scope>NUCLEOTIDE SEQUENCE</scope>
    <source>
        <strain evidence="1">105_WCHN</strain>
    </source>
</reference>
<keyword evidence="2" id="KW-1185">Reference proteome</keyword>
<gene>
    <name evidence="1" type="ORF">QUW46_00595</name>
</gene>
<proteinExistence type="predicted"/>
<evidence type="ECO:0000313" key="2">
    <source>
        <dbReference type="Proteomes" id="UP001529423"/>
    </source>
</evidence>
<name>A0ABT7VK28_9LACO</name>
<dbReference type="Proteomes" id="UP001529423">
    <property type="component" value="Unassembled WGS sequence"/>
</dbReference>
<dbReference type="EMBL" id="JAUDEO010000002">
    <property type="protein sequence ID" value="MDM8333085.1"/>
    <property type="molecule type" value="Genomic_DNA"/>
</dbReference>
<comment type="caution">
    <text evidence="1">The sequence shown here is derived from an EMBL/GenBank/DDBJ whole genome shotgun (WGS) entry which is preliminary data.</text>
</comment>
<organism evidence="1 2">
    <name type="scientific">Limosilactobacillus panis</name>
    <dbReference type="NCBI Taxonomy" id="47493"/>
    <lineage>
        <taxon>Bacteria</taxon>
        <taxon>Bacillati</taxon>
        <taxon>Bacillota</taxon>
        <taxon>Bacilli</taxon>
        <taxon>Lactobacillales</taxon>
        <taxon>Lactobacillaceae</taxon>
        <taxon>Limosilactobacillus</taxon>
    </lineage>
</organism>